<feature type="domain" description="Toprim" evidence="2">
    <location>
        <begin position="222"/>
        <end position="310"/>
    </location>
</feature>
<evidence type="ECO:0000256" key="1">
    <source>
        <dbReference type="SAM" id="MobiDB-lite"/>
    </source>
</evidence>
<dbReference type="InterPro" id="IPR034154">
    <property type="entry name" value="TOPRIM_DnaG/twinkle"/>
</dbReference>
<feature type="compositionally biased region" description="Basic and acidic residues" evidence="1">
    <location>
        <begin position="104"/>
        <end position="122"/>
    </location>
</feature>
<dbReference type="Proteomes" id="UP000321199">
    <property type="component" value="Chromosome"/>
</dbReference>
<dbReference type="OrthoDB" id="784829at2"/>
<dbReference type="Pfam" id="PF08707">
    <property type="entry name" value="PriCT_2"/>
    <property type="match status" value="1"/>
</dbReference>
<sequence length="958" mass="102593">MNAITPELIRAALAHIPAALPRDEWARVAMAIKSEYPDETGRALFEDWSRTAATYNASDCASTWRSVRPGGGVTIATLLHMAKENGFELPKAGRAAKPPSAAELARRDAERKAAARAERERTQAEQAAAAAEALAFWEGNCQDVTDPAQARYLVRKGIGAHGVRHAPPGVLCVPLRDAAGVLWNVQRIAATKPERGPEKTFFRGGRKSGLWHLLGDASAVAGVIAIAEGYASAATVYEATGFPTACAFDAGNLIHVAKALRRLHPAALLVLAADDDRATEARTGSNPGRTKAETAAHAVHGVVALPEGAPDDGAPINWDFNDQHRTQGLAAVRATIAAAIAANGQAGAAPRSPVPAGAGDDAPEVYDPFTVDDGGVYFHGRGKEGEPLRPLWLCSRLDVVALTRDQDGQGWGYLLEFADPLQRPKQWAMPARMLSGDGAEYRAMLLGMGLRIATGPSARNKLTEYLQTRRPSEFATCTDRIGWHPTEAGGAAFVLPHLTIGAHGGRIVFQSDSAMENTWRTRKDAAAWRDRIGVLCRGNSRLMFAASCAFAGPLLRPAGMESGGFHLRGDSSSGKTTALRVAASVNGGPSYMQRWRATDNALEAIAAQHCDALLILDELAQVDGKVAGECAYMLANEQSKARATRGGAPRARLSWRLLFLSAGELGLADHMAEGQRRARTGQEIRMVDVPADAGAGMGAFEDIHQQASAAAFATHLTREAAACHGAPGVAFIEWAAAHWAELPRRLREGVQAIAAQWMPEGASGQVQRVASRFALVAMAGELATEAGLTGWDYMDATWAAGQCFDAWLHARGGAGNGEVRAMLRQVRRFMEVSGEGRFTWWHRAADDHNAKTLQRAGFRRMLNEDGEPIKTNAQHLGEFGDHMAPAQGEAVSVEYFILPEVFRAEVCQGFDPEAVCRVLVAHECLKTEAGRFTVKARLPGLGPSRCYHIPPAIFALDV</sequence>
<evidence type="ECO:0000259" key="2">
    <source>
        <dbReference type="PROSITE" id="PS50880"/>
    </source>
</evidence>
<dbReference type="PROSITE" id="PS50880">
    <property type="entry name" value="TOPRIM"/>
    <property type="match status" value="1"/>
</dbReference>
<dbReference type="Pfam" id="PF06048">
    <property type="entry name" value="DUF927"/>
    <property type="match status" value="1"/>
</dbReference>
<evidence type="ECO:0000313" key="3">
    <source>
        <dbReference type="EMBL" id="QEA13778.1"/>
    </source>
</evidence>
<accession>A0A5B8RYK4</accession>
<organism evidence="3 4">
    <name type="scientific">Comamonas flocculans</name>
    <dbReference type="NCBI Taxonomy" id="2597701"/>
    <lineage>
        <taxon>Bacteria</taxon>
        <taxon>Pseudomonadati</taxon>
        <taxon>Pseudomonadota</taxon>
        <taxon>Betaproteobacteria</taxon>
        <taxon>Burkholderiales</taxon>
        <taxon>Comamonadaceae</taxon>
        <taxon>Comamonas</taxon>
    </lineage>
</organism>
<name>A0A5B8RYK4_9BURK</name>
<proteinExistence type="predicted"/>
<protein>
    <submittedName>
        <fullName evidence="3">DUF927 domain-containing protein</fullName>
    </submittedName>
</protein>
<dbReference type="AlphaFoldDB" id="A0A5B8RYK4"/>
<dbReference type="InterPro" id="IPR006171">
    <property type="entry name" value="TOPRIM_dom"/>
</dbReference>
<dbReference type="KEGG" id="cof:FOZ74_12450"/>
<dbReference type="RefSeq" id="WP_146913368.1">
    <property type="nucleotide sequence ID" value="NZ_CP042344.1"/>
</dbReference>
<dbReference type="GO" id="GO:0016817">
    <property type="term" value="F:hydrolase activity, acting on acid anhydrides"/>
    <property type="evidence" value="ECO:0007669"/>
    <property type="project" value="InterPro"/>
</dbReference>
<gene>
    <name evidence="3" type="ORF">FOZ74_12450</name>
</gene>
<feature type="region of interest" description="Disordered" evidence="1">
    <location>
        <begin position="91"/>
        <end position="122"/>
    </location>
</feature>
<evidence type="ECO:0000313" key="4">
    <source>
        <dbReference type="Proteomes" id="UP000321199"/>
    </source>
</evidence>
<keyword evidence="4" id="KW-1185">Reference proteome</keyword>
<dbReference type="InterPro" id="IPR009270">
    <property type="entry name" value="DUF927"/>
</dbReference>
<dbReference type="EMBL" id="CP042344">
    <property type="protein sequence ID" value="QEA13778.1"/>
    <property type="molecule type" value="Genomic_DNA"/>
</dbReference>
<reference evidence="3 4" key="1">
    <citation type="submission" date="2019-07" db="EMBL/GenBank/DDBJ databases">
        <title>Complete genome sequence of Comamonas sp. NLF 7-7 isolated from livestock.</title>
        <authorList>
            <person name="Kim D.H."/>
            <person name="Kim J.G."/>
        </authorList>
    </citation>
    <scope>NUCLEOTIDE SEQUENCE [LARGE SCALE GENOMIC DNA]</scope>
    <source>
        <strain evidence="3 4">NLF 7-7</strain>
    </source>
</reference>
<dbReference type="InterPro" id="IPR014819">
    <property type="entry name" value="PriCT_2"/>
</dbReference>
<dbReference type="CDD" id="cd01029">
    <property type="entry name" value="TOPRIM_primases"/>
    <property type="match status" value="1"/>
</dbReference>